<gene>
    <name evidence="1" type="ORF">METZ01_LOCUS408009</name>
</gene>
<evidence type="ECO:0000313" key="1">
    <source>
        <dbReference type="EMBL" id="SVD55155.1"/>
    </source>
</evidence>
<organism evidence="1">
    <name type="scientific">marine metagenome</name>
    <dbReference type="NCBI Taxonomy" id="408172"/>
    <lineage>
        <taxon>unclassified sequences</taxon>
        <taxon>metagenomes</taxon>
        <taxon>ecological metagenomes</taxon>
    </lineage>
</organism>
<accession>A0A382W9W3</accession>
<evidence type="ECO:0008006" key="2">
    <source>
        <dbReference type="Google" id="ProtNLM"/>
    </source>
</evidence>
<protein>
    <recommendedName>
        <fullName evidence="2">EthD domain-containing protein</fullName>
    </recommendedName>
</protein>
<dbReference type="AlphaFoldDB" id="A0A382W9W3"/>
<reference evidence="1" key="1">
    <citation type="submission" date="2018-05" db="EMBL/GenBank/DDBJ databases">
        <authorList>
            <person name="Lanie J.A."/>
            <person name="Ng W.-L."/>
            <person name="Kazmierczak K.M."/>
            <person name="Andrzejewski T.M."/>
            <person name="Davidsen T.M."/>
            <person name="Wayne K.J."/>
            <person name="Tettelin H."/>
            <person name="Glass J.I."/>
            <person name="Rusch D."/>
            <person name="Podicherti R."/>
            <person name="Tsui H.-C.T."/>
            <person name="Winkler M.E."/>
        </authorList>
    </citation>
    <scope>NUCLEOTIDE SEQUENCE</scope>
</reference>
<name>A0A382W9W3_9ZZZZ</name>
<proteinExistence type="predicted"/>
<sequence>KMTKVIVRVEVEDVEQWKRGFVTHAELFLKQAVTLVYWGIGEENKLAACFETIDIDAFMEVMASPDTAEAMANDGIIQESVEVYVADTIFDPNS</sequence>
<dbReference type="EMBL" id="UINC01157910">
    <property type="protein sequence ID" value="SVD55155.1"/>
    <property type="molecule type" value="Genomic_DNA"/>
</dbReference>
<feature type="non-terminal residue" evidence="1">
    <location>
        <position position="1"/>
    </location>
</feature>